<evidence type="ECO:0000256" key="1">
    <source>
        <dbReference type="ARBA" id="ARBA00022729"/>
    </source>
</evidence>
<gene>
    <name evidence="6" type="ORF">TSUD_105400</name>
</gene>
<dbReference type="Pfam" id="PF01453">
    <property type="entry name" value="B_lectin"/>
    <property type="match status" value="1"/>
</dbReference>
<dbReference type="PANTHER" id="PTHR32444">
    <property type="entry name" value="BULB-TYPE LECTIN DOMAIN-CONTAINING PROTEIN"/>
    <property type="match status" value="1"/>
</dbReference>
<dbReference type="OrthoDB" id="785331at2759"/>
<dbReference type="AlphaFoldDB" id="A0A2Z6LXP6"/>
<dbReference type="InterPro" id="IPR036426">
    <property type="entry name" value="Bulb-type_lectin_dom_sf"/>
</dbReference>
<keyword evidence="1" id="KW-0732">Signal</keyword>
<sequence>MQQIYVFDDLTIKSSVVAILLDSGNLVLRNRPDDDAIDPLWQSFDYQTNTFLPGGKIKQAKKTTQPQYLTSWKNNEDPSTGLFSLELDPKGTYSYLIVWNKSEQYWTSGPWNGRSFSLVPEMGSNYNNFVFVLNQNESYFTYSVNDLSILSRNGCSIWNGGLIDVQLLSSDDSSGKILYLKLATSEFRDSSKFSYRARVIIGVVGAA</sequence>
<evidence type="ECO:0000256" key="3">
    <source>
        <dbReference type="ARBA" id="ARBA00023180"/>
    </source>
</evidence>
<keyword evidence="7" id="KW-1185">Reference proteome</keyword>
<evidence type="ECO:0000256" key="2">
    <source>
        <dbReference type="ARBA" id="ARBA00023157"/>
    </source>
</evidence>
<keyword evidence="3" id="KW-0325">Glycoprotein</keyword>
<dbReference type="InterPro" id="IPR001480">
    <property type="entry name" value="Bulb-type_lectin_dom"/>
</dbReference>
<reference evidence="7" key="1">
    <citation type="journal article" date="2017" name="Front. Plant Sci.">
        <title>Climate Clever Clovers: New Paradigm to Reduce the Environmental Footprint of Ruminants by Breeding Low Methanogenic Forages Utilizing Haplotype Variation.</title>
        <authorList>
            <person name="Kaur P."/>
            <person name="Appels R."/>
            <person name="Bayer P.E."/>
            <person name="Keeble-Gagnere G."/>
            <person name="Wang J."/>
            <person name="Hirakawa H."/>
            <person name="Shirasawa K."/>
            <person name="Vercoe P."/>
            <person name="Stefanova K."/>
            <person name="Durmic Z."/>
            <person name="Nichols P."/>
            <person name="Revell C."/>
            <person name="Isobe S.N."/>
            <person name="Edwards D."/>
            <person name="Erskine W."/>
        </authorList>
    </citation>
    <scope>NUCLEOTIDE SEQUENCE [LARGE SCALE GENOMIC DNA]</scope>
    <source>
        <strain evidence="7">cv. Daliak</strain>
    </source>
</reference>
<evidence type="ECO:0000259" key="5">
    <source>
        <dbReference type="Pfam" id="PF01453"/>
    </source>
</evidence>
<dbReference type="SUPFAM" id="SSF51110">
    <property type="entry name" value="alpha-D-mannose-specific plant lectins"/>
    <property type="match status" value="1"/>
</dbReference>
<dbReference type="InterPro" id="IPR000858">
    <property type="entry name" value="S_locus_glycoprot_dom"/>
</dbReference>
<dbReference type="PANTHER" id="PTHR32444:SF247">
    <property type="entry name" value="OS01G0958200 PROTEIN"/>
    <property type="match status" value="1"/>
</dbReference>
<keyword evidence="2" id="KW-1015">Disulfide bond</keyword>
<dbReference type="GO" id="GO:0048544">
    <property type="term" value="P:recognition of pollen"/>
    <property type="evidence" value="ECO:0007669"/>
    <property type="project" value="InterPro"/>
</dbReference>
<evidence type="ECO:0008006" key="8">
    <source>
        <dbReference type="Google" id="ProtNLM"/>
    </source>
</evidence>
<feature type="domain" description="Bulb-type lectin" evidence="5">
    <location>
        <begin position="13"/>
        <end position="73"/>
    </location>
</feature>
<feature type="domain" description="S-locus glycoprotein" evidence="4">
    <location>
        <begin position="106"/>
        <end position="152"/>
    </location>
</feature>
<evidence type="ECO:0000259" key="4">
    <source>
        <dbReference type="Pfam" id="PF00954"/>
    </source>
</evidence>
<dbReference type="EMBL" id="DF973166">
    <property type="protein sequence ID" value="GAU17041.1"/>
    <property type="molecule type" value="Genomic_DNA"/>
</dbReference>
<organism evidence="6 7">
    <name type="scientific">Trifolium subterraneum</name>
    <name type="common">Subterranean clover</name>
    <dbReference type="NCBI Taxonomy" id="3900"/>
    <lineage>
        <taxon>Eukaryota</taxon>
        <taxon>Viridiplantae</taxon>
        <taxon>Streptophyta</taxon>
        <taxon>Embryophyta</taxon>
        <taxon>Tracheophyta</taxon>
        <taxon>Spermatophyta</taxon>
        <taxon>Magnoliopsida</taxon>
        <taxon>eudicotyledons</taxon>
        <taxon>Gunneridae</taxon>
        <taxon>Pentapetalae</taxon>
        <taxon>rosids</taxon>
        <taxon>fabids</taxon>
        <taxon>Fabales</taxon>
        <taxon>Fabaceae</taxon>
        <taxon>Papilionoideae</taxon>
        <taxon>50 kb inversion clade</taxon>
        <taxon>NPAAA clade</taxon>
        <taxon>Hologalegina</taxon>
        <taxon>IRL clade</taxon>
        <taxon>Trifolieae</taxon>
        <taxon>Trifolium</taxon>
    </lineage>
</organism>
<dbReference type="Proteomes" id="UP000242715">
    <property type="component" value="Unassembled WGS sequence"/>
</dbReference>
<proteinExistence type="predicted"/>
<protein>
    <recommendedName>
        <fullName evidence="8">Bulb-type lectin domain-containing protein</fullName>
    </recommendedName>
</protein>
<evidence type="ECO:0000313" key="7">
    <source>
        <dbReference type="Proteomes" id="UP000242715"/>
    </source>
</evidence>
<name>A0A2Z6LXP6_TRISU</name>
<dbReference type="Pfam" id="PF00954">
    <property type="entry name" value="S_locus_glycop"/>
    <property type="match status" value="1"/>
</dbReference>
<accession>A0A2Z6LXP6</accession>
<evidence type="ECO:0000313" key="6">
    <source>
        <dbReference type="EMBL" id="GAU17041.1"/>
    </source>
</evidence>